<dbReference type="SMART" id="SM01207">
    <property type="entry name" value="G3P_acyltransf"/>
    <property type="match status" value="1"/>
</dbReference>
<comment type="subunit">
    <text evidence="10">Probably interacts with PlsX.</text>
</comment>
<feature type="transmembrane region" description="Helical" evidence="10">
    <location>
        <begin position="6"/>
        <end position="24"/>
    </location>
</feature>
<comment type="subcellular location">
    <subcellularLocation>
        <location evidence="10">Cell membrane</location>
        <topology evidence="10">Multi-pass membrane protein</topology>
    </subcellularLocation>
</comment>
<dbReference type="Proteomes" id="UP000287853">
    <property type="component" value="Unassembled WGS sequence"/>
</dbReference>
<organism evidence="11 12">
    <name type="scientific">Candidatus Electrothrix aarhusensis</name>
    <dbReference type="NCBI Taxonomy" id="1859131"/>
    <lineage>
        <taxon>Bacteria</taxon>
        <taxon>Pseudomonadati</taxon>
        <taxon>Thermodesulfobacteriota</taxon>
        <taxon>Desulfobulbia</taxon>
        <taxon>Desulfobulbales</taxon>
        <taxon>Desulfobulbaceae</taxon>
        <taxon>Candidatus Electrothrix</taxon>
    </lineage>
</organism>
<dbReference type="InterPro" id="IPR003811">
    <property type="entry name" value="G3P_acylTferase_PlsY"/>
</dbReference>
<proteinExistence type="inferred from homology"/>
<dbReference type="GO" id="GO:0043772">
    <property type="term" value="F:acyl-phosphate glycerol-3-phosphate acyltransferase activity"/>
    <property type="evidence" value="ECO:0007669"/>
    <property type="project" value="UniProtKB-UniRule"/>
</dbReference>
<keyword evidence="5 10" id="KW-1133">Transmembrane helix</keyword>
<evidence type="ECO:0000313" key="12">
    <source>
        <dbReference type="Proteomes" id="UP000287853"/>
    </source>
</evidence>
<reference evidence="11 12" key="1">
    <citation type="submission" date="2017-01" db="EMBL/GenBank/DDBJ databases">
        <title>The cable genome- insights into the physiology and evolution of filamentous bacteria capable of sulfide oxidation via long distance electron transfer.</title>
        <authorList>
            <person name="Schreiber L."/>
            <person name="Bjerg J.T."/>
            <person name="Boggild A."/>
            <person name="Van De Vossenberg J."/>
            <person name="Meysman F."/>
            <person name="Nielsen L.P."/>
            <person name="Schramm A."/>
            <person name="Kjeldsen K.U."/>
        </authorList>
    </citation>
    <scope>NUCLEOTIDE SEQUENCE [LARGE SCALE GENOMIC DNA]</scope>
    <source>
        <strain evidence="11">MCF</strain>
    </source>
</reference>
<dbReference type="Pfam" id="PF02660">
    <property type="entry name" value="G3P_acyltransf"/>
    <property type="match status" value="1"/>
</dbReference>
<comment type="similarity">
    <text evidence="10">Belongs to the PlsY family.</text>
</comment>
<dbReference type="PANTHER" id="PTHR30309">
    <property type="entry name" value="INNER MEMBRANE PROTEIN YGIH"/>
    <property type="match status" value="1"/>
</dbReference>
<feature type="transmembrane region" description="Helical" evidence="10">
    <location>
        <begin position="83"/>
        <end position="105"/>
    </location>
</feature>
<dbReference type="UniPathway" id="UPA00085"/>
<evidence type="ECO:0000256" key="10">
    <source>
        <dbReference type="HAMAP-Rule" id="MF_01043"/>
    </source>
</evidence>
<comment type="caution">
    <text evidence="11">The sequence shown here is derived from an EMBL/GenBank/DDBJ whole genome shotgun (WGS) entry which is preliminary data.</text>
</comment>
<dbReference type="HAMAP" id="MF_01043">
    <property type="entry name" value="PlsY"/>
    <property type="match status" value="1"/>
</dbReference>
<name>A0A3S3QJ93_9BACT</name>
<dbReference type="GO" id="GO:0005886">
    <property type="term" value="C:plasma membrane"/>
    <property type="evidence" value="ECO:0007669"/>
    <property type="project" value="UniProtKB-SubCell"/>
</dbReference>
<keyword evidence="4 10" id="KW-0812">Transmembrane</keyword>
<dbReference type="AlphaFoldDB" id="A0A3S3QJ93"/>
<feature type="transmembrane region" description="Helical" evidence="10">
    <location>
        <begin position="53"/>
        <end position="77"/>
    </location>
</feature>
<keyword evidence="6 10" id="KW-0443">Lipid metabolism</keyword>
<evidence type="ECO:0000256" key="5">
    <source>
        <dbReference type="ARBA" id="ARBA00022989"/>
    </source>
</evidence>
<evidence type="ECO:0000256" key="2">
    <source>
        <dbReference type="ARBA" id="ARBA00022516"/>
    </source>
</evidence>
<keyword evidence="7 10" id="KW-0472">Membrane</keyword>
<evidence type="ECO:0000256" key="3">
    <source>
        <dbReference type="ARBA" id="ARBA00022679"/>
    </source>
</evidence>
<comment type="catalytic activity">
    <reaction evidence="10">
        <text>an acyl phosphate + sn-glycerol 3-phosphate = a 1-acyl-sn-glycero-3-phosphate + phosphate</text>
        <dbReference type="Rhea" id="RHEA:34075"/>
        <dbReference type="ChEBI" id="CHEBI:43474"/>
        <dbReference type="ChEBI" id="CHEBI:57597"/>
        <dbReference type="ChEBI" id="CHEBI:57970"/>
        <dbReference type="ChEBI" id="CHEBI:59918"/>
        <dbReference type="EC" id="2.3.1.275"/>
    </reaction>
</comment>
<evidence type="ECO:0000256" key="6">
    <source>
        <dbReference type="ARBA" id="ARBA00023098"/>
    </source>
</evidence>
<evidence type="ECO:0000256" key="9">
    <source>
        <dbReference type="ARBA" id="ARBA00023264"/>
    </source>
</evidence>
<keyword evidence="11" id="KW-0012">Acyltransferase</keyword>
<dbReference type="EMBL" id="MTKO01000070">
    <property type="protein sequence ID" value="RWX45961.1"/>
    <property type="molecule type" value="Genomic_DNA"/>
</dbReference>
<keyword evidence="1 10" id="KW-1003">Cell membrane</keyword>
<keyword evidence="2 10" id="KW-0444">Lipid biosynthesis</keyword>
<evidence type="ECO:0000256" key="4">
    <source>
        <dbReference type="ARBA" id="ARBA00022692"/>
    </source>
</evidence>
<dbReference type="PANTHER" id="PTHR30309:SF0">
    <property type="entry name" value="GLYCEROL-3-PHOSPHATE ACYLTRANSFERASE-RELATED"/>
    <property type="match status" value="1"/>
</dbReference>
<dbReference type="EC" id="2.3.1.275" evidence="10"/>
<comment type="pathway">
    <text evidence="10">Lipid metabolism; phospholipid metabolism.</text>
</comment>
<gene>
    <name evidence="10" type="primary">plsY</name>
    <name evidence="11" type="ORF">H206_00028</name>
</gene>
<keyword evidence="9 10" id="KW-1208">Phospholipid metabolism</keyword>
<protein>
    <recommendedName>
        <fullName evidence="10">Glycerol-3-phosphate acyltransferase</fullName>
    </recommendedName>
    <alternativeName>
        <fullName evidence="10">Acyl-PO4 G3P acyltransferase</fullName>
    </alternativeName>
    <alternativeName>
        <fullName evidence="10">Acyl-phosphate--glycerol-3-phosphate acyltransferase</fullName>
    </alternativeName>
    <alternativeName>
        <fullName evidence="10">G3P acyltransferase</fullName>
        <shortName evidence="10">GPAT</shortName>
        <ecNumber evidence="10">2.3.1.275</ecNumber>
    </alternativeName>
    <alternativeName>
        <fullName evidence="10">Lysophosphatidic acid synthase</fullName>
        <shortName evidence="10">LPA synthase</shortName>
    </alternativeName>
</protein>
<keyword evidence="3 10" id="KW-0808">Transferase</keyword>
<keyword evidence="8 10" id="KW-0594">Phospholipid biosynthesis</keyword>
<sequence>MHFSHFFFIIVSYLIGAIPFGLLLSRGRGVNIREQGSKNIGATNVSRLLGKKLGFLTFLLDCAKGYLPIFLAGLLLGDTPNRHAVIALCGAAAVLGHMFPIYLGFKGGKGVATGLGLFLYLAPKVVLISLAVFIATVAATGFVSLGSLLASVVVLPGLYFFAEPTWKLLLASFVVVMIWIKHHENIGRLVKGNEKSFKKKK</sequence>
<feature type="transmembrane region" description="Helical" evidence="10">
    <location>
        <begin position="117"/>
        <end position="145"/>
    </location>
</feature>
<accession>A0A3S3QJ93</accession>
<evidence type="ECO:0000256" key="8">
    <source>
        <dbReference type="ARBA" id="ARBA00023209"/>
    </source>
</evidence>
<comment type="function">
    <text evidence="10">Catalyzes the transfer of an acyl group from acyl-phosphate (acyl-PO(4)) to glycerol-3-phosphate (G3P) to form lysophosphatidic acid (LPA). This enzyme utilizes acyl-phosphate as fatty acyl donor, but not acyl-CoA or acyl-ACP.</text>
</comment>
<evidence type="ECO:0000256" key="7">
    <source>
        <dbReference type="ARBA" id="ARBA00023136"/>
    </source>
</evidence>
<dbReference type="GO" id="GO:0008654">
    <property type="term" value="P:phospholipid biosynthetic process"/>
    <property type="evidence" value="ECO:0007669"/>
    <property type="project" value="UniProtKB-UniRule"/>
</dbReference>
<dbReference type="NCBIfam" id="TIGR00023">
    <property type="entry name" value="glycerol-3-phosphate 1-O-acyltransferase PlsY"/>
    <property type="match status" value="1"/>
</dbReference>
<feature type="transmembrane region" description="Helical" evidence="10">
    <location>
        <begin position="157"/>
        <end position="180"/>
    </location>
</feature>
<evidence type="ECO:0000256" key="1">
    <source>
        <dbReference type="ARBA" id="ARBA00022475"/>
    </source>
</evidence>
<keyword evidence="12" id="KW-1185">Reference proteome</keyword>
<evidence type="ECO:0000313" key="11">
    <source>
        <dbReference type="EMBL" id="RWX45961.1"/>
    </source>
</evidence>